<keyword evidence="1 6" id="KW-0540">Nuclease</keyword>
<proteinExistence type="inferred from homology"/>
<comment type="similarity">
    <text evidence="6">Belongs to the vsr family.</text>
</comment>
<evidence type="ECO:0000313" key="8">
    <source>
        <dbReference type="Proteomes" id="UP000247099"/>
    </source>
</evidence>
<sequence length="152" mass="18205">MTDTLSRARRSWNMRRIRSKNTRPEQAVRSLLHRAGFRFTVNGPLNRSLPGKPDLVLPRFKIAVLVHGCFWHRHEDCKYAYMPKSRVEFWKEKFRKNVQRDREVVTLLKEAGWQPFVVWECQLKRDTEHVLERFKDMAQKHTNECVESGRAL</sequence>
<evidence type="ECO:0000256" key="2">
    <source>
        <dbReference type="ARBA" id="ARBA00022759"/>
    </source>
</evidence>
<accession>A0A317ZJK3</accession>
<evidence type="ECO:0000256" key="6">
    <source>
        <dbReference type="PIRNR" id="PIRNR018267"/>
    </source>
</evidence>
<dbReference type="Gene3D" id="3.40.960.10">
    <property type="entry name" value="VSR Endonuclease"/>
    <property type="match status" value="1"/>
</dbReference>
<keyword evidence="4 6" id="KW-0378">Hydrolase</keyword>
<dbReference type="EC" id="3.1.-.-" evidence="6"/>
<evidence type="ECO:0000256" key="5">
    <source>
        <dbReference type="ARBA" id="ARBA00023204"/>
    </source>
</evidence>
<dbReference type="NCBIfam" id="TIGR00632">
    <property type="entry name" value="vsr"/>
    <property type="match status" value="1"/>
</dbReference>
<dbReference type="GO" id="GO:0004519">
    <property type="term" value="F:endonuclease activity"/>
    <property type="evidence" value="ECO:0007669"/>
    <property type="project" value="UniProtKB-KW"/>
</dbReference>
<dbReference type="InterPro" id="IPR011335">
    <property type="entry name" value="Restrct_endonuc-II-like"/>
</dbReference>
<dbReference type="SUPFAM" id="SSF52980">
    <property type="entry name" value="Restriction endonuclease-like"/>
    <property type="match status" value="1"/>
</dbReference>
<dbReference type="AlphaFoldDB" id="A0A317ZJK3"/>
<dbReference type="InterPro" id="IPR004603">
    <property type="entry name" value="DNA_mismatch_endonuc_vsr"/>
</dbReference>
<dbReference type="InParanoid" id="A0A317ZJK3"/>
<dbReference type="CDD" id="cd00221">
    <property type="entry name" value="Vsr"/>
    <property type="match status" value="1"/>
</dbReference>
<keyword evidence="8" id="KW-1185">Reference proteome</keyword>
<dbReference type="PIRSF" id="PIRSF018267">
    <property type="entry name" value="VSR_endonuc"/>
    <property type="match status" value="1"/>
</dbReference>
<dbReference type="Proteomes" id="UP000247099">
    <property type="component" value="Unassembled WGS sequence"/>
</dbReference>
<dbReference type="GO" id="GO:0006298">
    <property type="term" value="P:mismatch repair"/>
    <property type="evidence" value="ECO:0007669"/>
    <property type="project" value="UniProtKB-UniRule"/>
</dbReference>
<dbReference type="OrthoDB" id="9801520at2"/>
<dbReference type="FunCoup" id="A0A317ZJK3">
    <property type="interactions" value="33"/>
</dbReference>
<keyword evidence="2 6" id="KW-0255">Endonuclease</keyword>
<dbReference type="EMBL" id="QHJQ01000001">
    <property type="protein sequence ID" value="PXA05776.1"/>
    <property type="molecule type" value="Genomic_DNA"/>
</dbReference>
<gene>
    <name evidence="7" type="ORF">DDZ13_02315</name>
</gene>
<protein>
    <recommendedName>
        <fullName evidence="6">Very short patch repair endonuclease</fullName>
        <ecNumber evidence="6">3.1.-.-</ecNumber>
    </recommendedName>
</protein>
<reference evidence="7 8" key="1">
    <citation type="submission" date="2018-05" db="EMBL/GenBank/DDBJ databases">
        <title>Coraliomargarita sinensis sp. nov., isolated from a marine solar saltern.</title>
        <authorList>
            <person name="Zhou L.Y."/>
        </authorList>
    </citation>
    <scope>NUCLEOTIDE SEQUENCE [LARGE SCALE GENOMIC DNA]</scope>
    <source>
        <strain evidence="7 8">WN38</strain>
    </source>
</reference>
<comment type="function">
    <text evidence="6">May nick specific sequences that contain T:G mispairs resulting from m5C-deamination.</text>
</comment>
<name>A0A317ZJK3_9BACT</name>
<keyword evidence="5 6" id="KW-0234">DNA repair</keyword>
<evidence type="ECO:0000313" key="7">
    <source>
        <dbReference type="EMBL" id="PXA05776.1"/>
    </source>
</evidence>
<evidence type="ECO:0000256" key="1">
    <source>
        <dbReference type="ARBA" id="ARBA00022722"/>
    </source>
</evidence>
<comment type="caution">
    <text evidence="7">The sequence shown here is derived from an EMBL/GenBank/DDBJ whole genome shotgun (WGS) entry which is preliminary data.</text>
</comment>
<dbReference type="GO" id="GO:0016787">
    <property type="term" value="F:hydrolase activity"/>
    <property type="evidence" value="ECO:0007669"/>
    <property type="project" value="UniProtKB-KW"/>
</dbReference>
<organism evidence="7 8">
    <name type="scientific">Coraliomargarita sinensis</name>
    <dbReference type="NCBI Taxonomy" id="2174842"/>
    <lineage>
        <taxon>Bacteria</taxon>
        <taxon>Pseudomonadati</taxon>
        <taxon>Verrucomicrobiota</taxon>
        <taxon>Opitutia</taxon>
        <taxon>Puniceicoccales</taxon>
        <taxon>Coraliomargaritaceae</taxon>
        <taxon>Coraliomargarita</taxon>
    </lineage>
</organism>
<evidence type="ECO:0000256" key="4">
    <source>
        <dbReference type="ARBA" id="ARBA00022801"/>
    </source>
</evidence>
<evidence type="ECO:0000256" key="3">
    <source>
        <dbReference type="ARBA" id="ARBA00022763"/>
    </source>
</evidence>
<dbReference type="Pfam" id="PF03852">
    <property type="entry name" value="Vsr"/>
    <property type="match status" value="1"/>
</dbReference>
<keyword evidence="3 6" id="KW-0227">DNA damage</keyword>